<dbReference type="GO" id="GO:0003677">
    <property type="term" value="F:DNA binding"/>
    <property type="evidence" value="ECO:0007669"/>
    <property type="project" value="UniProtKB-KW"/>
</dbReference>
<dbReference type="Proteomes" id="UP000435304">
    <property type="component" value="Unassembled WGS sequence"/>
</dbReference>
<evidence type="ECO:0000313" key="1">
    <source>
        <dbReference type="EMBL" id="MVA76758.1"/>
    </source>
</evidence>
<keyword evidence="1" id="KW-0238">DNA-binding</keyword>
<dbReference type="SUPFAM" id="SSF82607">
    <property type="entry name" value="YbaB-like"/>
    <property type="match status" value="1"/>
</dbReference>
<gene>
    <name evidence="1" type="ORF">GC722_12095</name>
</gene>
<dbReference type="RefSeq" id="WP_156610411.1">
    <property type="nucleotide sequence ID" value="NZ_WPCU01000007.1"/>
</dbReference>
<name>A0A6A9UVN7_9ACTN</name>
<keyword evidence="2" id="KW-1185">Reference proteome</keyword>
<accession>A0A6A9UVN7</accession>
<sequence length="146" mass="15683">MTDGFEDVLRRLDGRLTEVVEGREDLAEGVQLAEVRGVGEAADGRIRAVMAGGTFTELTIEPAAHRMSHVELAEAVLEAVNAAAAEHARLLTEAVQAADSTDLGRLQGDLRQLQSQSLTAMRTYTESLFDALAQARRLAGDPAPER</sequence>
<dbReference type="InterPro" id="IPR036894">
    <property type="entry name" value="YbaB-like_sf"/>
</dbReference>
<dbReference type="EMBL" id="WPCU01000007">
    <property type="protein sequence ID" value="MVA76758.1"/>
    <property type="molecule type" value="Genomic_DNA"/>
</dbReference>
<evidence type="ECO:0000313" key="2">
    <source>
        <dbReference type="Proteomes" id="UP000435304"/>
    </source>
</evidence>
<dbReference type="AlphaFoldDB" id="A0A6A9UVN7"/>
<proteinExistence type="predicted"/>
<reference evidence="1 2" key="1">
    <citation type="submission" date="2019-12" db="EMBL/GenBank/DDBJ databases">
        <title>Auraticoccus cholistani sp. nov., an actinomycete isolated from soil of Cholistan desert.</title>
        <authorList>
            <person name="Cheema M.T."/>
        </authorList>
    </citation>
    <scope>NUCLEOTIDE SEQUENCE [LARGE SCALE GENOMIC DNA]</scope>
    <source>
        <strain evidence="1 2">F435</strain>
    </source>
</reference>
<protein>
    <submittedName>
        <fullName evidence="1">YbaB/EbfC family DNA-binding protein</fullName>
    </submittedName>
</protein>
<dbReference type="Gene3D" id="3.30.1310.10">
    <property type="entry name" value="Nucleoid-associated protein YbaB-like domain"/>
    <property type="match status" value="1"/>
</dbReference>
<comment type="caution">
    <text evidence="1">The sequence shown here is derived from an EMBL/GenBank/DDBJ whole genome shotgun (WGS) entry which is preliminary data.</text>
</comment>
<organism evidence="1 2">
    <name type="scientific">Auraticoccus cholistanensis</name>
    <dbReference type="NCBI Taxonomy" id="2656650"/>
    <lineage>
        <taxon>Bacteria</taxon>
        <taxon>Bacillati</taxon>
        <taxon>Actinomycetota</taxon>
        <taxon>Actinomycetes</taxon>
        <taxon>Propionibacteriales</taxon>
        <taxon>Propionibacteriaceae</taxon>
        <taxon>Auraticoccus</taxon>
    </lineage>
</organism>